<accession>A0A7W8D0H9</accession>
<dbReference type="RefSeq" id="WP_183374951.1">
    <property type="nucleotide sequence ID" value="NZ_JACHHD010000006.1"/>
</dbReference>
<dbReference type="Proteomes" id="UP000521313">
    <property type="component" value="Unassembled WGS sequence"/>
</dbReference>
<organism evidence="2 3">
    <name type="scientific">Faecalicoccus acidiformans</name>
    <dbReference type="NCBI Taxonomy" id="915173"/>
    <lineage>
        <taxon>Bacteria</taxon>
        <taxon>Bacillati</taxon>
        <taxon>Bacillota</taxon>
        <taxon>Erysipelotrichia</taxon>
        <taxon>Erysipelotrichales</taxon>
        <taxon>Erysipelotrichaceae</taxon>
        <taxon>Faecalicoccus</taxon>
    </lineage>
</organism>
<comment type="caution">
    <text evidence="2">The sequence shown here is derived from an EMBL/GenBank/DDBJ whole genome shotgun (WGS) entry which is preliminary data.</text>
</comment>
<evidence type="ECO:0000313" key="2">
    <source>
        <dbReference type="EMBL" id="MBB5184726.1"/>
    </source>
</evidence>
<sequence>MIYLTSDTHREIDIHKINPDEFKEGLQMNRDDYLIICGDFGCIWDGASGDRFWLNWLETLPWTTLFIDGNHENFDVLKSYPVEEWKGGKVHRIRENIYHLQRGEIFQLQGETFFAFGGGYSHDRMYRTEHKNWWAEEICDQRECQNALKNLERVGWKVDYVLTHDVFASHPFSKRYSVSMDGYPAETVELHSFLDKIEKKLDYQIWFHGHYHVDDLIWTKEQRPVISLFDRVVRLDRIKTDLR</sequence>
<proteinExistence type="predicted"/>
<gene>
    <name evidence="2" type="ORF">HNQ43_000769</name>
</gene>
<dbReference type="InterPro" id="IPR004843">
    <property type="entry name" value="Calcineurin-like_PHP"/>
</dbReference>
<evidence type="ECO:0000259" key="1">
    <source>
        <dbReference type="Pfam" id="PF00149"/>
    </source>
</evidence>
<dbReference type="GO" id="GO:0016787">
    <property type="term" value="F:hydrolase activity"/>
    <property type="evidence" value="ECO:0007669"/>
    <property type="project" value="InterPro"/>
</dbReference>
<dbReference type="SUPFAM" id="SSF56300">
    <property type="entry name" value="Metallo-dependent phosphatases"/>
    <property type="match status" value="1"/>
</dbReference>
<name>A0A7W8D0H9_9FIRM</name>
<dbReference type="Gene3D" id="3.60.21.10">
    <property type="match status" value="1"/>
</dbReference>
<evidence type="ECO:0000313" key="3">
    <source>
        <dbReference type="Proteomes" id="UP000521313"/>
    </source>
</evidence>
<dbReference type="EMBL" id="JACHHD010000006">
    <property type="protein sequence ID" value="MBB5184726.1"/>
    <property type="molecule type" value="Genomic_DNA"/>
</dbReference>
<feature type="domain" description="Calcineurin-like phosphoesterase" evidence="1">
    <location>
        <begin position="2"/>
        <end position="213"/>
    </location>
</feature>
<dbReference type="Pfam" id="PF00149">
    <property type="entry name" value="Metallophos"/>
    <property type="match status" value="1"/>
</dbReference>
<dbReference type="InterPro" id="IPR029052">
    <property type="entry name" value="Metallo-depent_PP-like"/>
</dbReference>
<dbReference type="AlphaFoldDB" id="A0A7W8D0H9"/>
<protein>
    <submittedName>
        <fullName evidence="2">Putative phosphodiesterase</fullName>
    </submittedName>
</protein>
<reference evidence="2 3" key="1">
    <citation type="submission" date="2020-08" db="EMBL/GenBank/DDBJ databases">
        <title>Genomic Encyclopedia of Type Strains, Phase IV (KMG-IV): sequencing the most valuable type-strain genomes for metagenomic binning, comparative biology and taxonomic classification.</title>
        <authorList>
            <person name="Goeker M."/>
        </authorList>
    </citation>
    <scope>NUCLEOTIDE SEQUENCE [LARGE SCALE GENOMIC DNA]</scope>
    <source>
        <strain evidence="2 3">DSM 26963</strain>
    </source>
</reference>